<protein>
    <submittedName>
        <fullName evidence="1">Uncharacterized protein</fullName>
    </submittedName>
</protein>
<evidence type="ECO:0000313" key="2">
    <source>
        <dbReference type="Proteomes" id="UP000034883"/>
    </source>
</evidence>
<evidence type="ECO:0000313" key="1">
    <source>
        <dbReference type="EMBL" id="AKF10929.1"/>
    </source>
</evidence>
<keyword evidence="2" id="KW-1185">Reference proteome</keyword>
<name>A0A0F6SHS0_9BACT</name>
<dbReference type="EMBL" id="CP011125">
    <property type="protein sequence ID" value="AKF10929.1"/>
    <property type="molecule type" value="Genomic_DNA"/>
</dbReference>
<dbReference type="STRING" id="927083.DB32_008078"/>
<gene>
    <name evidence="1" type="ORF">DB32_008078</name>
</gene>
<dbReference type="KEGG" id="samy:DB32_008078"/>
<proteinExistence type="predicted"/>
<reference evidence="1 2" key="1">
    <citation type="submission" date="2015-03" db="EMBL/GenBank/DDBJ databases">
        <title>Genome assembly of Sandaracinus amylolyticus DSM 53668.</title>
        <authorList>
            <person name="Sharma G."/>
            <person name="Subramanian S."/>
        </authorList>
    </citation>
    <scope>NUCLEOTIDE SEQUENCE [LARGE SCALE GENOMIC DNA]</scope>
    <source>
        <strain evidence="1 2">DSM 53668</strain>
    </source>
</reference>
<dbReference type="RefSeq" id="WP_053237846.1">
    <property type="nucleotide sequence ID" value="NZ_CP011125.1"/>
</dbReference>
<accession>A0A0F6SHS0</accession>
<organism evidence="1 2">
    <name type="scientific">Sandaracinus amylolyticus</name>
    <dbReference type="NCBI Taxonomy" id="927083"/>
    <lineage>
        <taxon>Bacteria</taxon>
        <taxon>Pseudomonadati</taxon>
        <taxon>Myxococcota</taxon>
        <taxon>Polyangia</taxon>
        <taxon>Polyangiales</taxon>
        <taxon>Sandaracinaceae</taxon>
        <taxon>Sandaracinus</taxon>
    </lineage>
</organism>
<dbReference type="Proteomes" id="UP000034883">
    <property type="component" value="Chromosome"/>
</dbReference>
<dbReference type="AlphaFoldDB" id="A0A0F6SHS0"/>
<sequence length="149" mass="16181">MGPRERAFVIVLSIVVLGATLSPLVRHPDEDTFPLSTYPMFSHARPRELVMVHALGLDDAGARTPLPPMISAANREVLQSMATLQQAVRGGRARAQCEEIAARVASGEGLDHVVRVEIATDTFDVVAYFEEDHTDPLARSVHATCAVPR</sequence>